<protein>
    <submittedName>
        <fullName evidence="1">Phytanoyl-CoA dioxygenase family protein</fullName>
    </submittedName>
</protein>
<evidence type="ECO:0000313" key="1">
    <source>
        <dbReference type="EMBL" id="RDD60934.1"/>
    </source>
</evidence>
<comment type="caution">
    <text evidence="1">The sequence shown here is derived from an EMBL/GenBank/DDBJ whole genome shotgun (WGS) entry which is preliminary data.</text>
</comment>
<organism evidence="1 2">
    <name type="scientific">Ferruginivarius sediminum</name>
    <dbReference type="NCBI Taxonomy" id="2661937"/>
    <lineage>
        <taxon>Bacteria</taxon>
        <taxon>Pseudomonadati</taxon>
        <taxon>Pseudomonadota</taxon>
        <taxon>Alphaproteobacteria</taxon>
        <taxon>Rhodospirillales</taxon>
        <taxon>Rhodospirillaceae</taxon>
        <taxon>Ferruginivarius</taxon>
    </lineage>
</organism>
<accession>A0A369T8Y2</accession>
<dbReference type="AlphaFoldDB" id="A0A369T8Y2"/>
<dbReference type="RefSeq" id="WP_114583200.1">
    <property type="nucleotide sequence ID" value="NZ_QPMH01000018.1"/>
</dbReference>
<reference evidence="1 2" key="1">
    <citation type="submission" date="2018-07" db="EMBL/GenBank/DDBJ databases">
        <title>Venubactetium sediminum gen. nov., sp. nov., isolated from a marine solar saltern.</title>
        <authorList>
            <person name="Wang S."/>
        </authorList>
    </citation>
    <scope>NUCLEOTIDE SEQUENCE [LARGE SCALE GENOMIC DNA]</scope>
    <source>
        <strain evidence="1 2">WD2A32</strain>
    </source>
</reference>
<dbReference type="Gene3D" id="2.60.120.620">
    <property type="entry name" value="q2cbj1_9rhob like domain"/>
    <property type="match status" value="1"/>
</dbReference>
<dbReference type="EMBL" id="QPMH01000018">
    <property type="protein sequence ID" value="RDD60934.1"/>
    <property type="molecule type" value="Genomic_DNA"/>
</dbReference>
<keyword evidence="1" id="KW-0560">Oxidoreductase</keyword>
<evidence type="ECO:0000313" key="2">
    <source>
        <dbReference type="Proteomes" id="UP000253941"/>
    </source>
</evidence>
<sequence>MPDTSAPVSPKPHVQALTESQIAEYDEQGFIIARGILPADLLQELQDVTSALWEKGRQISGSDNYYDIAPGHTAETPLIRRISRPTELHDVYVKTAFDSVVGDLAADLLGGAVKFYHSKINFKLPGSKASDVQWHQDWPHFPHTNFDLLAVSVPMHARTRDNGCIKAVPGSHRRGPLSTWRDGTYVFTCEDSMTLDDFANAVDLEAEPGDVIIHHGLAVHGSKPNPTDSLVTTLTIQYAAADAFAFTAPVIDSIHRNAMVRGEPASHARLVAGDIELPPDFSGGYKSLFASQDEAKR</sequence>
<gene>
    <name evidence="1" type="ORF">DRB17_15865</name>
</gene>
<dbReference type="InterPro" id="IPR008775">
    <property type="entry name" value="Phytyl_CoA_dOase-like"/>
</dbReference>
<dbReference type="GO" id="GO:0016706">
    <property type="term" value="F:2-oxoglutarate-dependent dioxygenase activity"/>
    <property type="evidence" value="ECO:0007669"/>
    <property type="project" value="UniProtKB-ARBA"/>
</dbReference>
<dbReference type="PANTHER" id="PTHR20883:SF46">
    <property type="entry name" value="PHYTANOYL-COA HYDROXYLASE"/>
    <property type="match status" value="1"/>
</dbReference>
<keyword evidence="2" id="KW-1185">Reference proteome</keyword>
<dbReference type="SUPFAM" id="SSF51197">
    <property type="entry name" value="Clavaminate synthase-like"/>
    <property type="match status" value="1"/>
</dbReference>
<proteinExistence type="predicted"/>
<keyword evidence="1" id="KW-0223">Dioxygenase</keyword>
<dbReference type="GO" id="GO:0005506">
    <property type="term" value="F:iron ion binding"/>
    <property type="evidence" value="ECO:0007669"/>
    <property type="project" value="UniProtKB-ARBA"/>
</dbReference>
<dbReference type="PANTHER" id="PTHR20883">
    <property type="entry name" value="PHYTANOYL-COA DIOXYGENASE DOMAIN CONTAINING 1"/>
    <property type="match status" value="1"/>
</dbReference>
<dbReference type="Pfam" id="PF05721">
    <property type="entry name" value="PhyH"/>
    <property type="match status" value="1"/>
</dbReference>
<dbReference type="Proteomes" id="UP000253941">
    <property type="component" value="Unassembled WGS sequence"/>
</dbReference>
<name>A0A369T8Y2_9PROT</name>